<evidence type="ECO:0000313" key="4">
    <source>
        <dbReference type="Proteomes" id="UP001156940"/>
    </source>
</evidence>
<name>A0ABT6JBE1_9GAMM</name>
<keyword evidence="2" id="KW-0812">Transmembrane</keyword>
<reference evidence="3 4" key="1">
    <citation type="submission" date="2023-04" db="EMBL/GenBank/DDBJ databases">
        <title>Luteimonas endophyticus RD2P54.</title>
        <authorList>
            <person name="Sun J.-Q."/>
        </authorList>
    </citation>
    <scope>NUCLEOTIDE SEQUENCE [LARGE SCALE GENOMIC DNA]</scope>
    <source>
        <strain evidence="3 4">RD2P54</strain>
    </source>
</reference>
<proteinExistence type="predicted"/>
<keyword evidence="2" id="KW-1133">Transmembrane helix</keyword>
<evidence type="ECO:0000313" key="3">
    <source>
        <dbReference type="EMBL" id="MDH5823493.1"/>
    </source>
</evidence>
<keyword evidence="4" id="KW-1185">Reference proteome</keyword>
<dbReference type="EMBL" id="JARXRM010000032">
    <property type="protein sequence ID" value="MDH5823493.1"/>
    <property type="molecule type" value="Genomic_DNA"/>
</dbReference>
<sequence length="171" mass="17481">MSGFRDDAPPWSFFIPVTLAVIVGVLAADAIRYAVKTVLADDSAERADLPRPSPPIEPAERTPQPAPMAEMPAGAAVAEAPGAEMEESGDATEDAPVGPTVPGAGQNPPDEAGAMPAVQPSAPDQLPGPLSARRDEAEAACINGTVAYRSGNGWEQALENDAPVRCTASSP</sequence>
<feature type="compositionally biased region" description="Acidic residues" evidence="1">
    <location>
        <begin position="84"/>
        <end position="93"/>
    </location>
</feature>
<dbReference type="Proteomes" id="UP001156940">
    <property type="component" value="Unassembled WGS sequence"/>
</dbReference>
<keyword evidence="2" id="KW-0472">Membrane</keyword>
<feature type="transmembrane region" description="Helical" evidence="2">
    <location>
        <begin position="12"/>
        <end position="31"/>
    </location>
</feature>
<comment type="caution">
    <text evidence="3">The sequence shown here is derived from an EMBL/GenBank/DDBJ whole genome shotgun (WGS) entry which is preliminary data.</text>
</comment>
<evidence type="ECO:0008006" key="5">
    <source>
        <dbReference type="Google" id="ProtNLM"/>
    </source>
</evidence>
<gene>
    <name evidence="3" type="ORF">QFW77_10900</name>
</gene>
<organism evidence="3 4">
    <name type="scientific">Luteimonas endophytica</name>
    <dbReference type="NCBI Taxonomy" id="3042023"/>
    <lineage>
        <taxon>Bacteria</taxon>
        <taxon>Pseudomonadati</taxon>
        <taxon>Pseudomonadota</taxon>
        <taxon>Gammaproteobacteria</taxon>
        <taxon>Lysobacterales</taxon>
        <taxon>Lysobacteraceae</taxon>
        <taxon>Luteimonas</taxon>
    </lineage>
</organism>
<dbReference type="RefSeq" id="WP_280574689.1">
    <property type="nucleotide sequence ID" value="NZ_JARXRM010000032.1"/>
</dbReference>
<accession>A0ABT6JBE1</accession>
<feature type="region of interest" description="Disordered" evidence="1">
    <location>
        <begin position="44"/>
        <end position="135"/>
    </location>
</feature>
<protein>
    <recommendedName>
        <fullName evidence="5">Lectin-like protein BA14k</fullName>
    </recommendedName>
</protein>
<evidence type="ECO:0000256" key="2">
    <source>
        <dbReference type="SAM" id="Phobius"/>
    </source>
</evidence>
<evidence type="ECO:0000256" key="1">
    <source>
        <dbReference type="SAM" id="MobiDB-lite"/>
    </source>
</evidence>
<feature type="compositionally biased region" description="Low complexity" evidence="1">
    <location>
        <begin position="67"/>
        <end position="83"/>
    </location>
</feature>